<comment type="caution">
    <text evidence="2">The sequence shown here is derived from an EMBL/GenBank/DDBJ whole genome shotgun (WGS) entry which is preliminary data.</text>
</comment>
<sequence length="75" mass="8595">MSSPNRVTTLRLTPIQHEKNIRKRLHHRRREGTSSQPCGKFGHNIEKPAGGGDQFKAQAELAGYRSHMKRDTMKQ</sequence>
<evidence type="ECO:0000313" key="3">
    <source>
        <dbReference type="Proteomes" id="UP000324222"/>
    </source>
</evidence>
<organism evidence="2 3">
    <name type="scientific">Portunus trituberculatus</name>
    <name type="common">Swimming crab</name>
    <name type="synonym">Neptunus trituberculatus</name>
    <dbReference type="NCBI Taxonomy" id="210409"/>
    <lineage>
        <taxon>Eukaryota</taxon>
        <taxon>Metazoa</taxon>
        <taxon>Ecdysozoa</taxon>
        <taxon>Arthropoda</taxon>
        <taxon>Crustacea</taxon>
        <taxon>Multicrustacea</taxon>
        <taxon>Malacostraca</taxon>
        <taxon>Eumalacostraca</taxon>
        <taxon>Eucarida</taxon>
        <taxon>Decapoda</taxon>
        <taxon>Pleocyemata</taxon>
        <taxon>Brachyura</taxon>
        <taxon>Eubrachyura</taxon>
        <taxon>Portunoidea</taxon>
        <taxon>Portunidae</taxon>
        <taxon>Portuninae</taxon>
        <taxon>Portunus</taxon>
    </lineage>
</organism>
<keyword evidence="3" id="KW-1185">Reference proteome</keyword>
<evidence type="ECO:0000256" key="1">
    <source>
        <dbReference type="SAM" id="MobiDB-lite"/>
    </source>
</evidence>
<protein>
    <submittedName>
        <fullName evidence="2">Uncharacterized protein</fullName>
    </submittedName>
</protein>
<name>A0A5B7HX38_PORTR</name>
<reference evidence="2 3" key="1">
    <citation type="submission" date="2019-05" db="EMBL/GenBank/DDBJ databases">
        <title>Another draft genome of Portunus trituberculatus and its Hox gene families provides insights of decapod evolution.</title>
        <authorList>
            <person name="Jeong J.-H."/>
            <person name="Song I."/>
            <person name="Kim S."/>
            <person name="Choi T."/>
            <person name="Kim D."/>
            <person name="Ryu S."/>
            <person name="Kim W."/>
        </authorList>
    </citation>
    <scope>NUCLEOTIDE SEQUENCE [LARGE SCALE GENOMIC DNA]</scope>
    <source>
        <tissue evidence="2">Muscle</tissue>
    </source>
</reference>
<dbReference type="AlphaFoldDB" id="A0A5B7HX38"/>
<proteinExistence type="predicted"/>
<evidence type="ECO:0000313" key="2">
    <source>
        <dbReference type="EMBL" id="MPC73258.1"/>
    </source>
</evidence>
<feature type="region of interest" description="Disordered" evidence="1">
    <location>
        <begin position="22"/>
        <end position="52"/>
    </location>
</feature>
<dbReference type="Proteomes" id="UP000324222">
    <property type="component" value="Unassembled WGS sequence"/>
</dbReference>
<accession>A0A5B7HX38</accession>
<dbReference type="EMBL" id="VSRR010036440">
    <property type="protein sequence ID" value="MPC73258.1"/>
    <property type="molecule type" value="Genomic_DNA"/>
</dbReference>
<gene>
    <name evidence="2" type="ORF">E2C01_067581</name>
</gene>